<evidence type="ECO:0000256" key="2">
    <source>
        <dbReference type="ARBA" id="ARBA00023002"/>
    </source>
</evidence>
<evidence type="ECO:0000313" key="5">
    <source>
        <dbReference type="Proteomes" id="UP000053328"/>
    </source>
</evidence>
<keyword evidence="2" id="KW-0560">Oxidoreductase</keyword>
<dbReference type="AlphaFoldDB" id="A0A0D2BRD7"/>
<protein>
    <recommendedName>
        <fullName evidence="3">NmrA-like domain-containing protein</fullName>
    </recommendedName>
</protein>
<dbReference type="InterPro" id="IPR008030">
    <property type="entry name" value="NmrA-like"/>
</dbReference>
<sequence length="310" mass="33443">MSTPAIQGRRIAIIGASGQLGKPTVQALLGLGAHTVTAIQRLDATSTFPAAVEVKKGNLDDENFLAAALQGQDAVVLMPPLPQLIQIQEPAIRAAAKARVPYIFPSEFGPDPFAGQLLEENELLVTKKRVRDLVEELGVSNWVSVVVGPWLEFGLSTGLWGVDAKARKATLWKGAEGKASVATVAHTAEALAATLSLPEADLAKYKNNAVYAASFSLTQREILDAVQRADGTTDADWDIQIRDLNDVARDYEEKIKAGDSVAPYEKFYVTHFIEGHGGDFSDKIDATELEKLGRLGLHTEDLQEVVKAFI</sequence>
<dbReference type="VEuPathDB" id="FungiDB:PV08_02203"/>
<accession>A0A0D2BRD7</accession>
<evidence type="ECO:0000256" key="1">
    <source>
        <dbReference type="ARBA" id="ARBA00022857"/>
    </source>
</evidence>
<dbReference type="GO" id="GO:0016491">
    <property type="term" value="F:oxidoreductase activity"/>
    <property type="evidence" value="ECO:0007669"/>
    <property type="project" value="UniProtKB-KW"/>
</dbReference>
<dbReference type="Gene3D" id="3.40.50.720">
    <property type="entry name" value="NAD(P)-binding Rossmann-like Domain"/>
    <property type="match status" value="1"/>
</dbReference>
<dbReference type="SUPFAM" id="SSF51735">
    <property type="entry name" value="NAD(P)-binding Rossmann-fold domains"/>
    <property type="match status" value="1"/>
</dbReference>
<evidence type="ECO:0000313" key="4">
    <source>
        <dbReference type="EMBL" id="KIW21623.1"/>
    </source>
</evidence>
<dbReference type="EMBL" id="KN847492">
    <property type="protein sequence ID" value="KIW21623.1"/>
    <property type="molecule type" value="Genomic_DNA"/>
</dbReference>
<dbReference type="InterPro" id="IPR051609">
    <property type="entry name" value="NmrA/Isoflavone_reductase-like"/>
</dbReference>
<keyword evidence="1" id="KW-0521">NADP</keyword>
<dbReference type="GeneID" id="27329286"/>
<proteinExistence type="predicted"/>
<dbReference type="STRING" id="91928.A0A0D2BRD7"/>
<dbReference type="Proteomes" id="UP000053328">
    <property type="component" value="Unassembled WGS sequence"/>
</dbReference>
<dbReference type="InterPro" id="IPR036291">
    <property type="entry name" value="NAD(P)-bd_dom_sf"/>
</dbReference>
<dbReference type="Pfam" id="PF05368">
    <property type="entry name" value="NmrA"/>
    <property type="match status" value="1"/>
</dbReference>
<dbReference type="PANTHER" id="PTHR47706">
    <property type="entry name" value="NMRA-LIKE FAMILY PROTEIN"/>
    <property type="match status" value="1"/>
</dbReference>
<gene>
    <name evidence="4" type="ORF">PV08_02203</name>
</gene>
<dbReference type="RefSeq" id="XP_016241839.1">
    <property type="nucleotide sequence ID" value="XM_016376563.1"/>
</dbReference>
<dbReference type="HOGENOM" id="CLU_044876_1_0_1"/>
<organism evidence="4 5">
    <name type="scientific">Exophiala spinifera</name>
    <dbReference type="NCBI Taxonomy" id="91928"/>
    <lineage>
        <taxon>Eukaryota</taxon>
        <taxon>Fungi</taxon>
        <taxon>Dikarya</taxon>
        <taxon>Ascomycota</taxon>
        <taxon>Pezizomycotina</taxon>
        <taxon>Eurotiomycetes</taxon>
        <taxon>Chaetothyriomycetidae</taxon>
        <taxon>Chaetothyriales</taxon>
        <taxon>Herpotrichiellaceae</taxon>
        <taxon>Exophiala</taxon>
    </lineage>
</organism>
<dbReference type="PANTHER" id="PTHR47706:SF7">
    <property type="entry name" value="CIPA-LIKE, PUTATIVE (AFU_ORTHOLOGUE AFUA_1G01630)-RELATED"/>
    <property type="match status" value="1"/>
</dbReference>
<feature type="domain" description="NmrA-like" evidence="3">
    <location>
        <begin position="9"/>
        <end position="253"/>
    </location>
</feature>
<evidence type="ECO:0000259" key="3">
    <source>
        <dbReference type="Pfam" id="PF05368"/>
    </source>
</evidence>
<keyword evidence="5" id="KW-1185">Reference proteome</keyword>
<reference evidence="4 5" key="1">
    <citation type="submission" date="2015-01" db="EMBL/GenBank/DDBJ databases">
        <title>The Genome Sequence of Exophiala spinifera CBS89968.</title>
        <authorList>
            <consortium name="The Broad Institute Genomics Platform"/>
            <person name="Cuomo C."/>
            <person name="de Hoog S."/>
            <person name="Gorbushina A."/>
            <person name="Stielow B."/>
            <person name="Teixiera M."/>
            <person name="Abouelleil A."/>
            <person name="Chapman S.B."/>
            <person name="Priest M."/>
            <person name="Young S.K."/>
            <person name="Wortman J."/>
            <person name="Nusbaum C."/>
            <person name="Birren B."/>
        </authorList>
    </citation>
    <scope>NUCLEOTIDE SEQUENCE [LARGE SCALE GENOMIC DNA]</scope>
    <source>
        <strain evidence="4 5">CBS 89968</strain>
    </source>
</reference>
<dbReference type="OrthoDB" id="9974981at2759"/>
<name>A0A0D2BRD7_9EURO</name>